<proteinExistence type="predicted"/>
<organism evidence="1">
    <name type="scientific">Brassica cretica</name>
    <name type="common">Mustard</name>
    <dbReference type="NCBI Taxonomy" id="69181"/>
    <lineage>
        <taxon>Eukaryota</taxon>
        <taxon>Viridiplantae</taxon>
        <taxon>Streptophyta</taxon>
        <taxon>Embryophyta</taxon>
        <taxon>Tracheophyta</taxon>
        <taxon>Spermatophyta</taxon>
        <taxon>Magnoliopsida</taxon>
        <taxon>eudicotyledons</taxon>
        <taxon>Gunneridae</taxon>
        <taxon>Pentapetalae</taxon>
        <taxon>rosids</taxon>
        <taxon>malvids</taxon>
        <taxon>Brassicales</taxon>
        <taxon>Brassicaceae</taxon>
        <taxon>Brassiceae</taxon>
        <taxon>Brassica</taxon>
    </lineage>
</organism>
<dbReference type="AlphaFoldDB" id="A0A8S9LQ25"/>
<protein>
    <submittedName>
        <fullName evidence="1">Uncharacterized protein</fullName>
    </submittedName>
</protein>
<gene>
    <name evidence="1" type="ORF">F2Q70_00011365</name>
</gene>
<sequence>MFVVDENLFDGFSRGFSRSGLFCGSFADDHIARLSDSHFFGMVRAPKVFVSFRFQAFQRFAMSPLLWCARMDLTESLHEASPPMIMFIRLRR</sequence>
<comment type="caution">
    <text evidence="1">The sequence shown here is derived from an EMBL/GenBank/DDBJ whole genome shotgun (WGS) entry which is preliminary data.</text>
</comment>
<evidence type="ECO:0000313" key="1">
    <source>
        <dbReference type="EMBL" id="KAF2610120.1"/>
    </source>
</evidence>
<reference evidence="1" key="1">
    <citation type="submission" date="2019-12" db="EMBL/GenBank/DDBJ databases">
        <title>Genome sequencing and annotation of Brassica cretica.</title>
        <authorList>
            <person name="Studholme D.J."/>
            <person name="Sarris P.F."/>
        </authorList>
    </citation>
    <scope>NUCLEOTIDE SEQUENCE</scope>
    <source>
        <strain evidence="1">PFS-102/07</strain>
        <tissue evidence="1">Leaf</tissue>
    </source>
</reference>
<name>A0A8S9LQ25_BRACR</name>
<dbReference type="EMBL" id="QGKY02000089">
    <property type="protein sequence ID" value="KAF2610120.1"/>
    <property type="molecule type" value="Genomic_DNA"/>
</dbReference>
<accession>A0A8S9LQ25</accession>